<keyword evidence="2" id="KW-1133">Transmembrane helix</keyword>
<feature type="region of interest" description="Disordered" evidence="1">
    <location>
        <begin position="32"/>
        <end position="59"/>
    </location>
</feature>
<evidence type="ECO:0000256" key="2">
    <source>
        <dbReference type="SAM" id="Phobius"/>
    </source>
</evidence>
<feature type="region of interest" description="Disordered" evidence="1">
    <location>
        <begin position="178"/>
        <end position="200"/>
    </location>
</feature>
<comment type="caution">
    <text evidence="3">The sequence shown here is derived from an EMBL/GenBank/DDBJ whole genome shotgun (WGS) entry which is preliminary data.</text>
</comment>
<dbReference type="Proteomes" id="UP001362999">
    <property type="component" value="Unassembled WGS sequence"/>
</dbReference>
<feature type="compositionally biased region" description="Basic and acidic residues" evidence="1">
    <location>
        <begin position="139"/>
        <end position="151"/>
    </location>
</feature>
<feature type="transmembrane region" description="Helical" evidence="2">
    <location>
        <begin position="62"/>
        <end position="84"/>
    </location>
</feature>
<reference evidence="3 4" key="1">
    <citation type="journal article" date="2024" name="J Genomics">
        <title>Draft genome sequencing and assembly of Favolaschia claudopus CIRM-BRFM 2984 isolated from oak limbs.</title>
        <authorList>
            <person name="Navarro D."/>
            <person name="Drula E."/>
            <person name="Chaduli D."/>
            <person name="Cazenave R."/>
            <person name="Ahrendt S."/>
            <person name="Wang J."/>
            <person name="Lipzen A."/>
            <person name="Daum C."/>
            <person name="Barry K."/>
            <person name="Grigoriev I.V."/>
            <person name="Favel A."/>
            <person name="Rosso M.N."/>
            <person name="Martin F."/>
        </authorList>
    </citation>
    <scope>NUCLEOTIDE SEQUENCE [LARGE SCALE GENOMIC DNA]</scope>
    <source>
        <strain evidence="3 4">CIRM-BRFM 2984</strain>
    </source>
</reference>
<feature type="compositionally biased region" description="Pro residues" evidence="1">
    <location>
        <begin position="191"/>
        <end position="200"/>
    </location>
</feature>
<sequence length="200" mass="21358">MCMDINQKTTKIANSGRPTPVRIAVAVSQSMTSLPGTPAGEDSEPTNVTVPAASSPSKKPPVGAIVGGLIGGFSVVLGLLFALWRCRRRRTNFAAEAETIAPRPYTTMYPEPNSATLLHPAATPSMMEYASVPASDWSRPSKEWQHTHDVSASRSPTEALSHSDGAFSRSDVGLYHSDGASLSPVTDRETLPPPPRYSRI</sequence>
<keyword evidence="4" id="KW-1185">Reference proteome</keyword>
<keyword evidence="2" id="KW-0812">Transmembrane</keyword>
<organism evidence="3 4">
    <name type="scientific">Favolaschia claudopus</name>
    <dbReference type="NCBI Taxonomy" id="2862362"/>
    <lineage>
        <taxon>Eukaryota</taxon>
        <taxon>Fungi</taxon>
        <taxon>Dikarya</taxon>
        <taxon>Basidiomycota</taxon>
        <taxon>Agaricomycotina</taxon>
        <taxon>Agaricomycetes</taxon>
        <taxon>Agaricomycetidae</taxon>
        <taxon>Agaricales</taxon>
        <taxon>Marasmiineae</taxon>
        <taxon>Mycenaceae</taxon>
        <taxon>Favolaschia</taxon>
    </lineage>
</organism>
<gene>
    <name evidence="3" type="ORF">R3P38DRAFT_618707</name>
</gene>
<dbReference type="EMBL" id="JAWWNJ010000019">
    <property type="protein sequence ID" value="KAK7036235.1"/>
    <property type="molecule type" value="Genomic_DNA"/>
</dbReference>
<evidence type="ECO:0000256" key="1">
    <source>
        <dbReference type="SAM" id="MobiDB-lite"/>
    </source>
</evidence>
<name>A0AAW0CCQ1_9AGAR</name>
<dbReference type="AlphaFoldDB" id="A0AAW0CCQ1"/>
<protein>
    <submittedName>
        <fullName evidence="3">Uncharacterized protein</fullName>
    </submittedName>
</protein>
<feature type="region of interest" description="Disordered" evidence="1">
    <location>
        <begin position="137"/>
        <end position="163"/>
    </location>
</feature>
<evidence type="ECO:0000313" key="4">
    <source>
        <dbReference type="Proteomes" id="UP001362999"/>
    </source>
</evidence>
<accession>A0AAW0CCQ1</accession>
<keyword evidence="2" id="KW-0472">Membrane</keyword>
<evidence type="ECO:0000313" key="3">
    <source>
        <dbReference type="EMBL" id="KAK7036235.1"/>
    </source>
</evidence>
<proteinExistence type="predicted"/>